<reference evidence="1" key="1">
    <citation type="submission" date="2022-11" db="EMBL/GenBank/DDBJ databases">
        <title>Genome Resource of Sclerotinia nivalis Strain SnTB1, a Plant Pathogen Isolated from American Ginseng.</title>
        <authorList>
            <person name="Fan S."/>
        </authorList>
    </citation>
    <scope>NUCLEOTIDE SEQUENCE</scope>
    <source>
        <strain evidence="1">SnTB1</strain>
    </source>
</reference>
<evidence type="ECO:0000313" key="1">
    <source>
        <dbReference type="EMBL" id="KAJ8065510.1"/>
    </source>
</evidence>
<proteinExistence type="predicted"/>
<keyword evidence="2" id="KW-1185">Reference proteome</keyword>
<organism evidence="1 2">
    <name type="scientific">Sclerotinia nivalis</name>
    <dbReference type="NCBI Taxonomy" id="352851"/>
    <lineage>
        <taxon>Eukaryota</taxon>
        <taxon>Fungi</taxon>
        <taxon>Dikarya</taxon>
        <taxon>Ascomycota</taxon>
        <taxon>Pezizomycotina</taxon>
        <taxon>Leotiomycetes</taxon>
        <taxon>Helotiales</taxon>
        <taxon>Sclerotiniaceae</taxon>
        <taxon>Sclerotinia</taxon>
    </lineage>
</organism>
<accession>A0A9X0AML0</accession>
<dbReference type="AlphaFoldDB" id="A0A9X0AML0"/>
<dbReference type="Proteomes" id="UP001152300">
    <property type="component" value="Unassembled WGS sequence"/>
</dbReference>
<comment type="caution">
    <text evidence="1">The sequence shown here is derived from an EMBL/GenBank/DDBJ whole genome shotgun (WGS) entry which is preliminary data.</text>
</comment>
<evidence type="ECO:0000313" key="2">
    <source>
        <dbReference type="Proteomes" id="UP001152300"/>
    </source>
</evidence>
<dbReference type="EMBL" id="JAPEIS010000006">
    <property type="protein sequence ID" value="KAJ8065510.1"/>
    <property type="molecule type" value="Genomic_DNA"/>
</dbReference>
<gene>
    <name evidence="1" type="ORF">OCU04_006191</name>
</gene>
<protein>
    <submittedName>
        <fullName evidence="1">Uncharacterized protein</fullName>
    </submittedName>
</protein>
<name>A0A9X0AML0_9HELO</name>
<sequence>MPSLWENSEAKEIVVWLTVDMRSYPQNNGADDTLLYGRNIGYGIWVSIINFMNAAQTWGQWSLRGTFEARFVSRAFRSPAGNKSAGPLYHLLHRDRELPSLPSGLIPDSVLQKLPAYGRSKFSTTDVDKATAELKRLIAARVPEGESSASTAEIDAFLNTTNVE</sequence>